<keyword evidence="3" id="KW-1185">Reference proteome</keyword>
<evidence type="ECO:0000256" key="1">
    <source>
        <dbReference type="SAM" id="MobiDB-lite"/>
    </source>
</evidence>
<accession>A0A510DT78</accession>
<dbReference type="GeneID" id="43869566"/>
<evidence type="ECO:0000313" key="3">
    <source>
        <dbReference type="Proteomes" id="UP000322983"/>
    </source>
</evidence>
<name>A0A510DT78_9CREN</name>
<gene>
    <name evidence="2" type="ORF">IC006_0666</name>
</gene>
<dbReference type="EMBL" id="AP018929">
    <property type="protein sequence ID" value="BBG23382.1"/>
    <property type="molecule type" value="Genomic_DNA"/>
</dbReference>
<organism evidence="2 3">
    <name type="scientific">Sulfuracidifex tepidarius</name>
    <dbReference type="NCBI Taxonomy" id="1294262"/>
    <lineage>
        <taxon>Archaea</taxon>
        <taxon>Thermoproteota</taxon>
        <taxon>Thermoprotei</taxon>
        <taxon>Sulfolobales</taxon>
        <taxon>Sulfolobaceae</taxon>
        <taxon>Sulfuracidifex</taxon>
    </lineage>
</organism>
<feature type="compositionally biased region" description="Basic residues" evidence="1">
    <location>
        <begin position="1"/>
        <end position="11"/>
    </location>
</feature>
<dbReference type="KEGG" id="step:IC006_0666"/>
<evidence type="ECO:0000313" key="2">
    <source>
        <dbReference type="EMBL" id="BBG23382.1"/>
    </source>
</evidence>
<protein>
    <submittedName>
        <fullName evidence="2">Uncharacterized protein</fullName>
    </submittedName>
</protein>
<dbReference type="Proteomes" id="UP000322983">
    <property type="component" value="Chromosome"/>
</dbReference>
<sequence length="49" mass="5348">MRCRGVGKKRVPASSRLSSDEVDESRTVKVDVTTKQMRSIVGNSQGTPI</sequence>
<feature type="region of interest" description="Disordered" evidence="1">
    <location>
        <begin position="1"/>
        <end position="27"/>
    </location>
</feature>
<dbReference type="AlphaFoldDB" id="A0A510DT78"/>
<proteinExistence type="predicted"/>
<dbReference type="RefSeq" id="WP_156303853.1">
    <property type="nucleotide sequence ID" value="NZ_AP018929.1"/>
</dbReference>
<reference evidence="2 3" key="1">
    <citation type="journal article" date="2020" name="Int. J. Syst. Evol. Microbiol.">
        <title>Sulfuracidifex tepidarius gen. nov., sp. nov. and transfer of Sulfolobus metallicus Huber and Stetter 1992 to the genus Sulfuracidifex as Sulfuracidifex metallicus comb. nov.</title>
        <authorList>
            <person name="Itoh T."/>
            <person name="Miura T."/>
            <person name="Sakai H.D."/>
            <person name="Kato S."/>
            <person name="Ohkuma M."/>
            <person name="Takashina T."/>
        </authorList>
    </citation>
    <scope>NUCLEOTIDE SEQUENCE [LARGE SCALE GENOMIC DNA]</scope>
    <source>
        <strain evidence="2 3">IC-006</strain>
    </source>
</reference>